<name>A0A1M6RA43_9FLAO</name>
<dbReference type="EMBL" id="FOKU01000002">
    <property type="protein sequence ID" value="SFB74521.1"/>
    <property type="molecule type" value="Genomic_DNA"/>
</dbReference>
<dbReference type="InterPro" id="IPR001466">
    <property type="entry name" value="Beta-lactam-related"/>
</dbReference>
<feature type="domain" description="Beta-lactamase-related" evidence="3">
    <location>
        <begin position="61"/>
        <end position="384"/>
    </location>
</feature>
<reference evidence="5 6" key="1">
    <citation type="submission" date="2016-11" db="EMBL/GenBank/DDBJ databases">
        <authorList>
            <person name="Varghese N."/>
            <person name="Submissions S."/>
        </authorList>
    </citation>
    <scope>NUCLEOTIDE SEQUENCE [LARGE SCALE GENOMIC DNA]</scope>
    <source>
        <strain evidence="5 6">CGMCC 1.12174</strain>
        <strain evidence="4 7">DSM 26351</strain>
    </source>
</reference>
<protein>
    <submittedName>
        <fullName evidence="5">CubicO group peptidase, beta-lactamase class C family</fullName>
    </submittedName>
</protein>
<feature type="compositionally biased region" description="Pro residues" evidence="1">
    <location>
        <begin position="34"/>
        <end position="50"/>
    </location>
</feature>
<evidence type="ECO:0000313" key="7">
    <source>
        <dbReference type="Proteomes" id="UP000198940"/>
    </source>
</evidence>
<evidence type="ECO:0000256" key="1">
    <source>
        <dbReference type="SAM" id="MobiDB-lite"/>
    </source>
</evidence>
<accession>A0A1M6RA43</accession>
<dbReference type="Gene3D" id="3.40.710.10">
    <property type="entry name" value="DD-peptidase/beta-lactamase superfamily"/>
    <property type="match status" value="1"/>
</dbReference>
<feature type="chain" id="PRO_5009920554" evidence="2">
    <location>
        <begin position="24"/>
        <end position="407"/>
    </location>
</feature>
<dbReference type="Proteomes" id="UP000198940">
    <property type="component" value="Unassembled WGS sequence"/>
</dbReference>
<evidence type="ECO:0000256" key="2">
    <source>
        <dbReference type="SAM" id="SignalP"/>
    </source>
</evidence>
<dbReference type="SUPFAM" id="SSF56601">
    <property type="entry name" value="beta-lactamase/transpeptidase-like"/>
    <property type="match status" value="1"/>
</dbReference>
<dbReference type="AlphaFoldDB" id="A0A1M6RA43"/>
<dbReference type="Proteomes" id="UP000184031">
    <property type="component" value="Unassembled WGS sequence"/>
</dbReference>
<sequence length="407" mass="44567">MRTFMQKGGRYLLALFLFLLVMACSSSDTENPLDPDPIQNPNPDPNPNPNPSTTQEDIPQVDDAVTEFMELYQVPGAALAVSVDEKMVYSKGYGQANVENSVAVEAEDQFRIASISKVFTATAILRLVDDGLLSLDESVFGPEGVLGDDFGTAVLTDDELSITVDHLLIHELGGWGASSGGDPIDYQPNLGTSDFIEYVLNNWTLNNAPGEAFSYSNTGYWLLARIVEERSGETFEAYLSGLLSPLGITSFKMTTFREDDLDENEVYYYGADSDTPYIFTIASRRDGDAGVVISAPDLLRFLCAIDGTSVRPDVLGANSIQLLSETSQLSNLGRGLAVWAEQGVRYFTGSLPGNRSWMMISNNGHTATILLNLRRTDTAQFDNDLQSLLLDIVKDGNIPWQTDLDQF</sequence>
<dbReference type="Pfam" id="PF00144">
    <property type="entry name" value="Beta-lactamase"/>
    <property type="match status" value="1"/>
</dbReference>
<feature type="region of interest" description="Disordered" evidence="1">
    <location>
        <begin position="29"/>
        <end position="57"/>
    </location>
</feature>
<dbReference type="PANTHER" id="PTHR46825:SF9">
    <property type="entry name" value="BETA-LACTAMASE-RELATED DOMAIN-CONTAINING PROTEIN"/>
    <property type="match status" value="1"/>
</dbReference>
<dbReference type="PANTHER" id="PTHR46825">
    <property type="entry name" value="D-ALANYL-D-ALANINE-CARBOXYPEPTIDASE/ENDOPEPTIDASE AMPH"/>
    <property type="match status" value="1"/>
</dbReference>
<dbReference type="PROSITE" id="PS51257">
    <property type="entry name" value="PROKAR_LIPOPROTEIN"/>
    <property type="match status" value="1"/>
</dbReference>
<evidence type="ECO:0000259" key="3">
    <source>
        <dbReference type="Pfam" id="PF00144"/>
    </source>
</evidence>
<feature type="signal peptide" evidence="2">
    <location>
        <begin position="1"/>
        <end position="23"/>
    </location>
</feature>
<dbReference type="RefSeq" id="WP_083569565.1">
    <property type="nucleotide sequence ID" value="NZ_FOKU01000002.1"/>
</dbReference>
<comment type="caution">
    <text evidence="5">The sequence shown here is derived from an EMBL/GenBank/DDBJ whole genome shotgun (WGS) entry which is preliminary data.</text>
</comment>
<dbReference type="InterPro" id="IPR012338">
    <property type="entry name" value="Beta-lactam/transpept-like"/>
</dbReference>
<proteinExistence type="predicted"/>
<organism evidence="5 6">
    <name type="scientific">Flagellimonas taeanensis</name>
    <dbReference type="NCBI Taxonomy" id="1005926"/>
    <lineage>
        <taxon>Bacteria</taxon>
        <taxon>Pseudomonadati</taxon>
        <taxon>Bacteroidota</taxon>
        <taxon>Flavobacteriia</taxon>
        <taxon>Flavobacteriales</taxon>
        <taxon>Flavobacteriaceae</taxon>
        <taxon>Flagellimonas</taxon>
    </lineage>
</organism>
<keyword evidence="2" id="KW-0732">Signal</keyword>
<gene>
    <name evidence="4" type="ORF">SAMN04487891_1024</name>
    <name evidence="5" type="ORF">SAMN05216293_0679</name>
</gene>
<dbReference type="STRING" id="1055723.SAMN05216293_0679"/>
<dbReference type="OrthoDB" id="9793489at2"/>
<keyword evidence="7" id="KW-1185">Reference proteome</keyword>
<evidence type="ECO:0000313" key="5">
    <source>
        <dbReference type="EMBL" id="SHK29187.1"/>
    </source>
</evidence>
<evidence type="ECO:0000313" key="6">
    <source>
        <dbReference type="Proteomes" id="UP000184031"/>
    </source>
</evidence>
<evidence type="ECO:0000313" key="4">
    <source>
        <dbReference type="EMBL" id="SFB74521.1"/>
    </source>
</evidence>
<dbReference type="EMBL" id="FRAT01000002">
    <property type="protein sequence ID" value="SHK29187.1"/>
    <property type="molecule type" value="Genomic_DNA"/>
</dbReference>
<dbReference type="InterPro" id="IPR050491">
    <property type="entry name" value="AmpC-like"/>
</dbReference>